<accession>A0A6J4RAE8</accession>
<feature type="compositionally biased region" description="Basic residues" evidence="1">
    <location>
        <begin position="1"/>
        <end position="12"/>
    </location>
</feature>
<name>A0A6J4RAE8_9ACTN</name>
<evidence type="ECO:0000313" key="2">
    <source>
        <dbReference type="EMBL" id="CAA9468719.1"/>
    </source>
</evidence>
<feature type="compositionally biased region" description="Basic residues" evidence="1">
    <location>
        <begin position="129"/>
        <end position="138"/>
    </location>
</feature>
<organism evidence="2">
    <name type="scientific">uncultured Solirubrobacteraceae bacterium</name>
    <dbReference type="NCBI Taxonomy" id="1162706"/>
    <lineage>
        <taxon>Bacteria</taxon>
        <taxon>Bacillati</taxon>
        <taxon>Actinomycetota</taxon>
        <taxon>Thermoleophilia</taxon>
        <taxon>Solirubrobacterales</taxon>
        <taxon>Solirubrobacteraceae</taxon>
        <taxon>environmental samples</taxon>
    </lineage>
</organism>
<feature type="non-terminal residue" evidence="2">
    <location>
        <position position="1"/>
    </location>
</feature>
<feature type="region of interest" description="Disordered" evidence="1">
    <location>
        <begin position="1"/>
        <end position="233"/>
    </location>
</feature>
<feature type="compositionally biased region" description="Basic residues" evidence="1">
    <location>
        <begin position="66"/>
        <end position="81"/>
    </location>
</feature>
<dbReference type="AlphaFoldDB" id="A0A6J4RAE8"/>
<feature type="compositionally biased region" description="Basic and acidic residues" evidence="1">
    <location>
        <begin position="177"/>
        <end position="191"/>
    </location>
</feature>
<proteinExistence type="predicted"/>
<feature type="non-terminal residue" evidence="2">
    <location>
        <position position="264"/>
    </location>
</feature>
<feature type="compositionally biased region" description="Basic residues" evidence="1">
    <location>
        <begin position="163"/>
        <end position="176"/>
    </location>
</feature>
<gene>
    <name evidence="2" type="ORF">AVDCRST_MAG65-561</name>
</gene>
<protein>
    <submittedName>
        <fullName evidence="2">ABC1 family protein</fullName>
    </submittedName>
</protein>
<dbReference type="EMBL" id="CADCVL010000097">
    <property type="protein sequence ID" value="CAA9468719.1"/>
    <property type="molecule type" value="Genomic_DNA"/>
</dbReference>
<sequence>RRAHRRGARLRARSPEPALAGAHLQGPSLHPRPRRGHRALAREGDRLGVRLRSRLRRRQGDGPGHARPRRRDRLPLLRRLHVPTPPVLRRPASRQLPAARRRDGRVPGLRPLQGHAQGAAGARDGLPARRPRGRRRAAASHLQRDGLHLRPRALPPRQAARPVPRRHLVVRARRGRRPDARDRHPGDDRHVGPALAALRADAPRDAAGRPHLRPPRRDAHAGGPLPAARERQLASHRARVALRGRAGHRAGTRRGALLRRRALV</sequence>
<reference evidence="2" key="1">
    <citation type="submission" date="2020-02" db="EMBL/GenBank/DDBJ databases">
        <authorList>
            <person name="Meier V. D."/>
        </authorList>
    </citation>
    <scope>NUCLEOTIDE SEQUENCE</scope>
    <source>
        <strain evidence="2">AVDCRST_MAG65</strain>
    </source>
</reference>
<evidence type="ECO:0000256" key="1">
    <source>
        <dbReference type="SAM" id="MobiDB-lite"/>
    </source>
</evidence>